<sequence>MVGHMFDNEERSLIMTSGKGQVVYPVIFDTFYVEKQGYLKLYCLPGALRYQNDTYNVVSSPEDIKDDETDNDEIDNDEIMDDEATYPNLPSFPAVSKPLNLLKDLILSWKSSNDDSAEIYNVDNDDDENLPLGYETHCATFPSIAAQRLSAPRSHLTLLVLVACYTSIFVLLLISGIISSGDGKNKLRAKVDAEFIAW</sequence>
<reference evidence="2 3" key="1">
    <citation type="submission" date="2016-03" db="EMBL/GenBank/DDBJ databases">
        <title>Comparative genomics of Pseudogymnoascus destructans, the fungus causing white-nose syndrome of bats.</title>
        <authorList>
            <person name="Palmer J.M."/>
            <person name="Drees K.P."/>
            <person name="Foster J.T."/>
            <person name="Lindner D.L."/>
        </authorList>
    </citation>
    <scope>NUCLEOTIDE SEQUENCE [LARGE SCALE GENOMIC DNA]</scope>
    <source>
        <strain evidence="2 3">UAMH 10579</strain>
    </source>
</reference>
<dbReference type="GeneID" id="28835651"/>
<name>A0A1B8GTI7_9PEZI</name>
<feature type="transmembrane region" description="Helical" evidence="1">
    <location>
        <begin position="156"/>
        <end position="178"/>
    </location>
</feature>
<protein>
    <submittedName>
        <fullName evidence="2">Uncharacterized protein</fullName>
    </submittedName>
</protein>
<dbReference type="EMBL" id="KV460214">
    <property type="protein sequence ID" value="OBT99141.1"/>
    <property type="molecule type" value="Genomic_DNA"/>
</dbReference>
<keyword evidence="3" id="KW-1185">Reference proteome</keyword>
<gene>
    <name evidence="2" type="ORF">VE01_02265</name>
</gene>
<organism evidence="2 3">
    <name type="scientific">Pseudogymnoascus verrucosus</name>
    <dbReference type="NCBI Taxonomy" id="342668"/>
    <lineage>
        <taxon>Eukaryota</taxon>
        <taxon>Fungi</taxon>
        <taxon>Dikarya</taxon>
        <taxon>Ascomycota</taxon>
        <taxon>Pezizomycotina</taxon>
        <taxon>Leotiomycetes</taxon>
        <taxon>Thelebolales</taxon>
        <taxon>Thelebolaceae</taxon>
        <taxon>Pseudogymnoascus</taxon>
    </lineage>
</organism>
<keyword evidence="1" id="KW-0472">Membrane</keyword>
<reference evidence="3" key="2">
    <citation type="journal article" date="2018" name="Nat. Commun.">
        <title>Extreme sensitivity to ultraviolet light in the fungal pathogen causing white-nose syndrome of bats.</title>
        <authorList>
            <person name="Palmer J.M."/>
            <person name="Drees K.P."/>
            <person name="Foster J.T."/>
            <person name="Lindner D.L."/>
        </authorList>
    </citation>
    <scope>NUCLEOTIDE SEQUENCE [LARGE SCALE GENOMIC DNA]</scope>
    <source>
        <strain evidence="3">UAMH 10579</strain>
    </source>
</reference>
<keyword evidence="1" id="KW-0812">Transmembrane</keyword>
<dbReference type="RefSeq" id="XP_018132874.1">
    <property type="nucleotide sequence ID" value="XM_018271775.1"/>
</dbReference>
<dbReference type="AlphaFoldDB" id="A0A1B8GTI7"/>
<accession>A0A1B8GTI7</accession>
<evidence type="ECO:0000313" key="3">
    <source>
        <dbReference type="Proteomes" id="UP000091956"/>
    </source>
</evidence>
<proteinExistence type="predicted"/>
<evidence type="ECO:0000256" key="1">
    <source>
        <dbReference type="SAM" id="Phobius"/>
    </source>
</evidence>
<keyword evidence="1" id="KW-1133">Transmembrane helix</keyword>
<evidence type="ECO:0000313" key="2">
    <source>
        <dbReference type="EMBL" id="OBT99141.1"/>
    </source>
</evidence>
<dbReference type="Proteomes" id="UP000091956">
    <property type="component" value="Unassembled WGS sequence"/>
</dbReference>